<name>A0ABZ3FPF0_9ACTN</name>
<proteinExistence type="predicted"/>
<dbReference type="RefSeq" id="WP_425309388.1">
    <property type="nucleotide sequence ID" value="NZ_CP154795.1"/>
</dbReference>
<sequence>MGEPEAYARFEPLPADEAGELLRTHRIGRVAWHGINGLLVLPVAYAWHDGVIAFRTAPGGALARLTEATEIAFEVDDFDVETGTGWAVLVRGVAQGVSSPDEEAEWQARLPEPWAPGPRDLVIRVDPVITTGRVVVRA</sequence>
<dbReference type="Gene3D" id="2.30.110.10">
    <property type="entry name" value="Electron Transport, Fmn-binding Protein, Chain A"/>
    <property type="match status" value="1"/>
</dbReference>
<dbReference type="SUPFAM" id="SSF50475">
    <property type="entry name" value="FMN-binding split barrel"/>
    <property type="match status" value="1"/>
</dbReference>
<evidence type="ECO:0000313" key="1">
    <source>
        <dbReference type="EMBL" id="XAN07931.1"/>
    </source>
</evidence>
<dbReference type="InterPro" id="IPR012349">
    <property type="entry name" value="Split_barrel_FMN-bd"/>
</dbReference>
<protein>
    <submittedName>
        <fullName evidence="1">Pyridoxamine 5'-phosphate oxidase family protein</fullName>
    </submittedName>
</protein>
<reference evidence="1 2" key="1">
    <citation type="submission" date="2024-04" db="EMBL/GenBank/DDBJ databases">
        <title>Isolation of an actinomycete strain from pig manure.</title>
        <authorList>
            <person name="Gong T."/>
            <person name="Yu Z."/>
            <person name="An M."/>
            <person name="Wei C."/>
            <person name="Yang W."/>
            <person name="Liu L."/>
        </authorList>
    </citation>
    <scope>NUCLEOTIDE SEQUENCE [LARGE SCALE GENOMIC DNA]</scope>
    <source>
        <strain evidence="1 2">ZF39</strain>
    </source>
</reference>
<accession>A0ABZ3FPF0</accession>
<dbReference type="EMBL" id="CP154795">
    <property type="protein sequence ID" value="XAN07931.1"/>
    <property type="molecule type" value="Genomic_DNA"/>
</dbReference>
<evidence type="ECO:0000313" key="2">
    <source>
        <dbReference type="Proteomes" id="UP001442841"/>
    </source>
</evidence>
<dbReference type="Pfam" id="PF12900">
    <property type="entry name" value="Pyridox_ox_2"/>
    <property type="match status" value="1"/>
</dbReference>
<dbReference type="InterPro" id="IPR024747">
    <property type="entry name" value="Pyridox_Oxase-rel"/>
</dbReference>
<keyword evidence="2" id="KW-1185">Reference proteome</keyword>
<organism evidence="1 2">
    <name type="scientific">Ammonicoccus fulvus</name>
    <dbReference type="NCBI Taxonomy" id="3138240"/>
    <lineage>
        <taxon>Bacteria</taxon>
        <taxon>Bacillati</taxon>
        <taxon>Actinomycetota</taxon>
        <taxon>Actinomycetes</taxon>
        <taxon>Propionibacteriales</taxon>
        <taxon>Propionibacteriaceae</taxon>
        <taxon>Ammonicoccus</taxon>
    </lineage>
</organism>
<dbReference type="Proteomes" id="UP001442841">
    <property type="component" value="Chromosome"/>
</dbReference>
<gene>
    <name evidence="1" type="ORF">AADG42_11640</name>
</gene>